<dbReference type="AlphaFoldDB" id="A0A174RBM8"/>
<organism evidence="1 2">
    <name type="scientific">Blautia obeum</name>
    <dbReference type="NCBI Taxonomy" id="40520"/>
    <lineage>
        <taxon>Bacteria</taxon>
        <taxon>Bacillati</taxon>
        <taxon>Bacillota</taxon>
        <taxon>Clostridia</taxon>
        <taxon>Lachnospirales</taxon>
        <taxon>Lachnospiraceae</taxon>
        <taxon>Blautia</taxon>
    </lineage>
</organism>
<protein>
    <recommendedName>
        <fullName evidence="3">Nucleoid-associated protein</fullName>
    </recommendedName>
</protein>
<evidence type="ECO:0008006" key="3">
    <source>
        <dbReference type="Google" id="ProtNLM"/>
    </source>
</evidence>
<dbReference type="Proteomes" id="UP000095762">
    <property type="component" value="Unassembled WGS sequence"/>
</dbReference>
<proteinExistence type="predicted"/>
<evidence type="ECO:0000313" key="2">
    <source>
        <dbReference type="Proteomes" id="UP000095762"/>
    </source>
</evidence>
<dbReference type="EMBL" id="CZBP01000005">
    <property type="protein sequence ID" value="CUP80625.1"/>
    <property type="molecule type" value="Genomic_DNA"/>
</dbReference>
<gene>
    <name evidence="1" type="ORF">ERS852569_00816</name>
</gene>
<accession>A0A174RBM8</accession>
<name>A0A174RBM8_9FIRM</name>
<reference evidence="1 2" key="1">
    <citation type="submission" date="2015-09" db="EMBL/GenBank/DDBJ databases">
        <authorList>
            <consortium name="Pathogen Informatics"/>
        </authorList>
    </citation>
    <scope>NUCLEOTIDE SEQUENCE [LARGE SCALE GENOMIC DNA]</scope>
    <source>
        <strain evidence="1 2">2789STDY5834957</strain>
    </source>
</reference>
<sequence length="351" mass="41386">MEIIAQAVRVIDYENNSVQRRNVNMMPKFKDYIEQLIVHVSNNVSIREYHTQSTRTEVIAGILEIAGNLETPDAIEEKIDSIAERLVRNEREAQARIGHMNISVQKGSLIFALFEDNGNRKCILAKIEHTGFFDERDYSERFGFSKDTKKIWKTCMFDLNNLNADQFQAKIYSNTVAKYWWFDFLELVECQNDRVNTYKTYDSVEKCLNRKLKKTAPYDNRVIQNAMYAYMNNANREMFDYDNMIEKIFTGYMPNDMTGEQKRELHERLNRLPEEKGFDRQFQAIPDAIKKKAIRTYKINTGIMLKISDIGNENDISAYEDAYGKKYLKIRLSDDRTFQTFARNNEDNREE</sequence>
<evidence type="ECO:0000313" key="1">
    <source>
        <dbReference type="EMBL" id="CUP80625.1"/>
    </source>
</evidence>